<dbReference type="PROSITE" id="PS00518">
    <property type="entry name" value="ZF_RING_1"/>
    <property type="match status" value="1"/>
</dbReference>
<keyword evidence="5" id="KW-0175">Coiled coil</keyword>
<dbReference type="GO" id="GO:0008270">
    <property type="term" value="F:zinc ion binding"/>
    <property type="evidence" value="ECO:0007669"/>
    <property type="project" value="UniProtKB-KW"/>
</dbReference>
<gene>
    <name evidence="8" type="ORF">EV420DRAFT_653335</name>
</gene>
<dbReference type="Proteomes" id="UP001175211">
    <property type="component" value="Unassembled WGS sequence"/>
</dbReference>
<dbReference type="SUPFAM" id="SSF57850">
    <property type="entry name" value="RING/U-box"/>
    <property type="match status" value="1"/>
</dbReference>
<dbReference type="PROSITE" id="PS51257">
    <property type="entry name" value="PROKAR_LIPOPROTEIN"/>
    <property type="match status" value="1"/>
</dbReference>
<feature type="domain" description="RING-type" evidence="7">
    <location>
        <begin position="27"/>
        <end position="72"/>
    </location>
</feature>
<dbReference type="InterPro" id="IPR017907">
    <property type="entry name" value="Znf_RING_CS"/>
</dbReference>
<comment type="caution">
    <text evidence="8">The sequence shown here is derived from an EMBL/GenBank/DDBJ whole genome shotgun (WGS) entry which is preliminary data.</text>
</comment>
<dbReference type="Gene3D" id="3.30.40.10">
    <property type="entry name" value="Zinc/RING finger domain, C3HC4 (zinc finger)"/>
    <property type="match status" value="1"/>
</dbReference>
<evidence type="ECO:0000256" key="6">
    <source>
        <dbReference type="SAM" id="Phobius"/>
    </source>
</evidence>
<dbReference type="Pfam" id="PF13445">
    <property type="entry name" value="zf-RING_UBOX"/>
    <property type="match status" value="1"/>
</dbReference>
<evidence type="ECO:0000256" key="2">
    <source>
        <dbReference type="ARBA" id="ARBA00022771"/>
    </source>
</evidence>
<dbReference type="GeneID" id="85366487"/>
<sequence length="217" mass="24678">MHSYKMSLLDASRALYYSIAMSTSCVCSICLSDFVDPVCTPCGHVYCSNCIAQATSILRNEGSTTAPCPACRKQFSIRDDPLSRDFPEYFGYPLRRLYVNGIRVNFEDQVKRLEERIASLERENRRLRNRDLLLPSRSLRSEGGRNSMSVPWLARTLRTGSGFSSWFPREDHNVSSMRWLTSAFMFGLTMTVGFVAGFILYDAFGTHPVLDPEIYYG</sequence>
<evidence type="ECO:0000256" key="1">
    <source>
        <dbReference type="ARBA" id="ARBA00022723"/>
    </source>
</evidence>
<keyword evidence="6" id="KW-1133">Transmembrane helix</keyword>
<dbReference type="InterPro" id="IPR001841">
    <property type="entry name" value="Znf_RING"/>
</dbReference>
<organism evidence="8 9">
    <name type="scientific">Armillaria tabescens</name>
    <name type="common">Ringless honey mushroom</name>
    <name type="synonym">Agaricus tabescens</name>
    <dbReference type="NCBI Taxonomy" id="1929756"/>
    <lineage>
        <taxon>Eukaryota</taxon>
        <taxon>Fungi</taxon>
        <taxon>Dikarya</taxon>
        <taxon>Basidiomycota</taxon>
        <taxon>Agaricomycotina</taxon>
        <taxon>Agaricomycetes</taxon>
        <taxon>Agaricomycetidae</taxon>
        <taxon>Agaricales</taxon>
        <taxon>Marasmiineae</taxon>
        <taxon>Physalacriaceae</taxon>
        <taxon>Desarmillaria</taxon>
    </lineage>
</organism>
<accession>A0AA39T616</accession>
<evidence type="ECO:0000256" key="3">
    <source>
        <dbReference type="ARBA" id="ARBA00022833"/>
    </source>
</evidence>
<keyword evidence="9" id="KW-1185">Reference proteome</keyword>
<name>A0AA39T616_ARMTA</name>
<evidence type="ECO:0000256" key="5">
    <source>
        <dbReference type="SAM" id="Coils"/>
    </source>
</evidence>
<evidence type="ECO:0000259" key="7">
    <source>
        <dbReference type="PROSITE" id="PS50089"/>
    </source>
</evidence>
<dbReference type="PANTHER" id="PTHR23327">
    <property type="entry name" value="RING FINGER PROTEIN 127"/>
    <property type="match status" value="1"/>
</dbReference>
<evidence type="ECO:0000313" key="9">
    <source>
        <dbReference type="Proteomes" id="UP001175211"/>
    </source>
</evidence>
<dbReference type="EMBL" id="JAUEPS010000003">
    <property type="protein sequence ID" value="KAK0466901.1"/>
    <property type="molecule type" value="Genomic_DNA"/>
</dbReference>
<keyword evidence="6" id="KW-0472">Membrane</keyword>
<protein>
    <recommendedName>
        <fullName evidence="7">RING-type domain-containing protein</fullName>
    </recommendedName>
</protein>
<evidence type="ECO:0000256" key="4">
    <source>
        <dbReference type="PROSITE-ProRule" id="PRU00175"/>
    </source>
</evidence>
<keyword evidence="3" id="KW-0862">Zinc</keyword>
<dbReference type="SMART" id="SM00184">
    <property type="entry name" value="RING"/>
    <property type="match status" value="1"/>
</dbReference>
<keyword evidence="2 4" id="KW-0863">Zinc-finger</keyword>
<feature type="transmembrane region" description="Helical" evidence="6">
    <location>
        <begin position="179"/>
        <end position="201"/>
    </location>
</feature>
<dbReference type="InterPro" id="IPR027370">
    <property type="entry name" value="Znf-RING_euk"/>
</dbReference>
<feature type="coiled-coil region" evidence="5">
    <location>
        <begin position="103"/>
        <end position="130"/>
    </location>
</feature>
<proteinExistence type="predicted"/>
<dbReference type="InterPro" id="IPR013083">
    <property type="entry name" value="Znf_RING/FYVE/PHD"/>
</dbReference>
<dbReference type="PROSITE" id="PS50089">
    <property type="entry name" value="ZF_RING_2"/>
    <property type="match status" value="1"/>
</dbReference>
<evidence type="ECO:0000313" key="8">
    <source>
        <dbReference type="EMBL" id="KAK0466901.1"/>
    </source>
</evidence>
<keyword evidence="1" id="KW-0479">Metal-binding</keyword>
<dbReference type="AlphaFoldDB" id="A0AA39T616"/>
<reference evidence="8" key="1">
    <citation type="submission" date="2023-06" db="EMBL/GenBank/DDBJ databases">
        <authorList>
            <consortium name="Lawrence Berkeley National Laboratory"/>
            <person name="Ahrendt S."/>
            <person name="Sahu N."/>
            <person name="Indic B."/>
            <person name="Wong-Bajracharya J."/>
            <person name="Merenyi Z."/>
            <person name="Ke H.-M."/>
            <person name="Monk M."/>
            <person name="Kocsube S."/>
            <person name="Drula E."/>
            <person name="Lipzen A."/>
            <person name="Balint B."/>
            <person name="Henrissat B."/>
            <person name="Andreopoulos B."/>
            <person name="Martin F.M."/>
            <person name="Harder C.B."/>
            <person name="Rigling D."/>
            <person name="Ford K.L."/>
            <person name="Foster G.D."/>
            <person name="Pangilinan J."/>
            <person name="Papanicolaou A."/>
            <person name="Barry K."/>
            <person name="LaButti K."/>
            <person name="Viragh M."/>
            <person name="Koriabine M."/>
            <person name="Yan M."/>
            <person name="Riley R."/>
            <person name="Champramary S."/>
            <person name="Plett K.L."/>
            <person name="Tsai I.J."/>
            <person name="Slot J."/>
            <person name="Sipos G."/>
            <person name="Plett J."/>
            <person name="Nagy L.G."/>
            <person name="Grigoriev I.V."/>
        </authorList>
    </citation>
    <scope>NUCLEOTIDE SEQUENCE</scope>
    <source>
        <strain evidence="8">CCBAS 213</strain>
    </source>
</reference>
<dbReference type="RefSeq" id="XP_060337493.1">
    <property type="nucleotide sequence ID" value="XM_060482939.1"/>
</dbReference>
<keyword evidence="6" id="KW-0812">Transmembrane</keyword>